<dbReference type="EMBL" id="JANPWB010000008">
    <property type="protein sequence ID" value="KAJ1161237.1"/>
    <property type="molecule type" value="Genomic_DNA"/>
</dbReference>
<feature type="compositionally biased region" description="Basic residues" evidence="1">
    <location>
        <begin position="73"/>
        <end position="89"/>
    </location>
</feature>
<comment type="caution">
    <text evidence="2">The sequence shown here is derived from an EMBL/GenBank/DDBJ whole genome shotgun (WGS) entry which is preliminary data.</text>
</comment>
<dbReference type="Proteomes" id="UP001066276">
    <property type="component" value="Chromosome 4_2"/>
</dbReference>
<evidence type="ECO:0000313" key="3">
    <source>
        <dbReference type="EMBL" id="KAJ1161237.1"/>
    </source>
</evidence>
<keyword evidence="4" id="KW-1185">Reference proteome</keyword>
<dbReference type="EMBL" id="JANPWB010000008">
    <property type="protein sequence ID" value="KAJ1161236.1"/>
    <property type="molecule type" value="Genomic_DNA"/>
</dbReference>
<reference evidence="2" key="1">
    <citation type="journal article" date="2022" name="bioRxiv">
        <title>Sequencing and chromosome-scale assembly of the giantPleurodeles waltlgenome.</title>
        <authorList>
            <person name="Brown T."/>
            <person name="Elewa A."/>
            <person name="Iarovenko S."/>
            <person name="Subramanian E."/>
            <person name="Araus A.J."/>
            <person name="Petzold A."/>
            <person name="Susuki M."/>
            <person name="Suzuki K.-i.T."/>
            <person name="Hayashi T."/>
            <person name="Toyoda A."/>
            <person name="Oliveira C."/>
            <person name="Osipova E."/>
            <person name="Leigh N.D."/>
            <person name="Simon A."/>
            <person name="Yun M.H."/>
        </authorList>
    </citation>
    <scope>NUCLEOTIDE SEQUENCE</scope>
    <source>
        <strain evidence="2">20211129_DDA</strain>
        <tissue evidence="2">Liver</tissue>
    </source>
</reference>
<gene>
    <name evidence="2" type="ORF">NDU88_001723</name>
    <name evidence="3" type="ORF">NDU88_001724</name>
</gene>
<dbReference type="AlphaFoldDB" id="A0AAV7S8V9"/>
<name>A0AAV7S8V9_PLEWA</name>
<evidence type="ECO:0000313" key="4">
    <source>
        <dbReference type="Proteomes" id="UP001066276"/>
    </source>
</evidence>
<organism evidence="2 4">
    <name type="scientific">Pleurodeles waltl</name>
    <name type="common">Iberian ribbed newt</name>
    <dbReference type="NCBI Taxonomy" id="8319"/>
    <lineage>
        <taxon>Eukaryota</taxon>
        <taxon>Metazoa</taxon>
        <taxon>Chordata</taxon>
        <taxon>Craniata</taxon>
        <taxon>Vertebrata</taxon>
        <taxon>Euteleostomi</taxon>
        <taxon>Amphibia</taxon>
        <taxon>Batrachia</taxon>
        <taxon>Caudata</taxon>
        <taxon>Salamandroidea</taxon>
        <taxon>Salamandridae</taxon>
        <taxon>Pleurodelinae</taxon>
        <taxon>Pleurodeles</taxon>
    </lineage>
</organism>
<accession>A0AAV7S8V9</accession>
<proteinExistence type="predicted"/>
<feature type="region of interest" description="Disordered" evidence="1">
    <location>
        <begin position="73"/>
        <end position="104"/>
    </location>
</feature>
<sequence>MTRTIGTVSVLPRFSCPRALPGSSASLPACFRPRGVCRCPGRTWAQRAKFYRKRGTARYVICPFPPRGVCQRQARKWPKRVKSKTQTRHRVPEKLPKGPASPDGRCALLPSRLRCWAA</sequence>
<evidence type="ECO:0000313" key="2">
    <source>
        <dbReference type="EMBL" id="KAJ1161236.1"/>
    </source>
</evidence>
<protein>
    <submittedName>
        <fullName evidence="2">Uncharacterized protein</fullName>
    </submittedName>
</protein>
<evidence type="ECO:0000256" key="1">
    <source>
        <dbReference type="SAM" id="MobiDB-lite"/>
    </source>
</evidence>